<dbReference type="Pfam" id="PF16155">
    <property type="entry name" value="PnbB"/>
    <property type="match status" value="1"/>
</dbReference>
<gene>
    <name evidence="1" type="ORF">D9756_005477</name>
</gene>
<evidence type="ECO:0000313" key="2">
    <source>
        <dbReference type="Proteomes" id="UP000559027"/>
    </source>
</evidence>
<dbReference type="Proteomes" id="UP000559027">
    <property type="component" value="Unassembled WGS sequence"/>
</dbReference>
<organism evidence="1 2">
    <name type="scientific">Leucocoprinus leucothites</name>
    <dbReference type="NCBI Taxonomy" id="201217"/>
    <lineage>
        <taxon>Eukaryota</taxon>
        <taxon>Fungi</taxon>
        <taxon>Dikarya</taxon>
        <taxon>Basidiomycota</taxon>
        <taxon>Agaricomycotina</taxon>
        <taxon>Agaricomycetes</taxon>
        <taxon>Agaricomycetidae</taxon>
        <taxon>Agaricales</taxon>
        <taxon>Agaricineae</taxon>
        <taxon>Agaricaceae</taxon>
        <taxon>Leucocoprinus</taxon>
    </lineage>
</organism>
<comment type="caution">
    <text evidence="1">The sequence shown here is derived from an EMBL/GenBank/DDBJ whole genome shotgun (WGS) entry which is preliminary data.</text>
</comment>
<proteinExistence type="predicted"/>
<evidence type="ECO:0008006" key="3">
    <source>
        <dbReference type="Google" id="ProtNLM"/>
    </source>
</evidence>
<sequence length="229" mass="25191">MTLSAPVTAEVDLKAHPTALQLIEHCIPFLTELSDRTPGPDLEVFLNTHYAPNTPFYARLRELVLIGLKEKWLASVALDGDRYRRSRLCGPCEATRYFSITAVWMDSGYRPPTSTSAEEGKLDDVYEKDEFSGQFHIHPYGEINTVITFDDTAEMRGIDGWQGAGWTSPGPGTRHYPTVRGGRVLALFFLPAGRIAYPAKPPVRGPGGLVDASSDLESLTAPLQKDGLN</sequence>
<dbReference type="EMBL" id="JAACJO010000008">
    <property type="protein sequence ID" value="KAF5355184.1"/>
    <property type="molecule type" value="Genomic_DNA"/>
</dbReference>
<keyword evidence="2" id="KW-1185">Reference proteome</keyword>
<evidence type="ECO:0000313" key="1">
    <source>
        <dbReference type="EMBL" id="KAF5355184.1"/>
    </source>
</evidence>
<dbReference type="InterPro" id="IPR032345">
    <property type="entry name" value="PnbB"/>
</dbReference>
<name>A0A8H5FZY7_9AGAR</name>
<protein>
    <recommendedName>
        <fullName evidence="3">p-hydroxylaminobenzoate lyase</fullName>
    </recommendedName>
</protein>
<accession>A0A8H5FZY7</accession>
<dbReference type="OrthoDB" id="2845956at2759"/>
<reference evidence="1 2" key="1">
    <citation type="journal article" date="2020" name="ISME J.">
        <title>Uncovering the hidden diversity of litter-decomposition mechanisms in mushroom-forming fungi.</title>
        <authorList>
            <person name="Floudas D."/>
            <person name="Bentzer J."/>
            <person name="Ahren D."/>
            <person name="Johansson T."/>
            <person name="Persson P."/>
            <person name="Tunlid A."/>
        </authorList>
    </citation>
    <scope>NUCLEOTIDE SEQUENCE [LARGE SCALE GENOMIC DNA]</scope>
    <source>
        <strain evidence="1 2">CBS 146.42</strain>
    </source>
</reference>
<dbReference type="AlphaFoldDB" id="A0A8H5FZY7"/>